<keyword evidence="2" id="KW-0597">Phosphoprotein</keyword>
<dbReference type="InterPro" id="IPR042099">
    <property type="entry name" value="ANL_N_sf"/>
</dbReference>
<evidence type="ECO:0000259" key="3">
    <source>
        <dbReference type="PROSITE" id="PS50075"/>
    </source>
</evidence>
<dbReference type="InterPro" id="IPR000873">
    <property type="entry name" value="AMP-dep_synth/lig_dom"/>
</dbReference>
<dbReference type="InterPro" id="IPR009081">
    <property type="entry name" value="PP-bd_ACP"/>
</dbReference>
<dbReference type="Pfam" id="PF23562">
    <property type="entry name" value="AMP-binding_C_3"/>
    <property type="match status" value="1"/>
</dbReference>
<dbReference type="PROSITE" id="PS00455">
    <property type="entry name" value="AMP_BINDING"/>
    <property type="match status" value="1"/>
</dbReference>
<dbReference type="InterPro" id="IPR020806">
    <property type="entry name" value="PKS_PP-bd"/>
</dbReference>
<dbReference type="SUPFAM" id="SSF47336">
    <property type="entry name" value="ACP-like"/>
    <property type="match status" value="1"/>
</dbReference>
<dbReference type="Pfam" id="PF00501">
    <property type="entry name" value="AMP-binding"/>
    <property type="match status" value="1"/>
</dbReference>
<reference evidence="4" key="1">
    <citation type="submission" date="2020-07" db="EMBL/GenBank/DDBJ databases">
        <title>Draft Genome Sequence of a Deep-Sea Yeast, Naganishia (Cryptococcus) liquefaciens strain N6.</title>
        <authorList>
            <person name="Han Y.W."/>
            <person name="Kajitani R."/>
            <person name="Morimoto H."/>
            <person name="Parhat M."/>
            <person name="Tsubouchi H."/>
            <person name="Bakenova O."/>
            <person name="Ogata M."/>
            <person name="Argunhan B."/>
            <person name="Aoki R."/>
            <person name="Kajiwara S."/>
            <person name="Itoh T."/>
            <person name="Iwasaki H."/>
        </authorList>
    </citation>
    <scope>NUCLEOTIDE SEQUENCE</scope>
    <source>
        <strain evidence="4">N6</strain>
    </source>
</reference>
<comment type="caution">
    <text evidence="4">The sequence shown here is derived from an EMBL/GenBank/DDBJ whole genome shotgun (WGS) entry which is preliminary data.</text>
</comment>
<dbReference type="InterPro" id="IPR051414">
    <property type="entry name" value="Adenylate-forming_Reductase"/>
</dbReference>
<dbReference type="Pfam" id="PF00550">
    <property type="entry name" value="PP-binding"/>
    <property type="match status" value="1"/>
</dbReference>
<dbReference type="AlphaFoldDB" id="A0A8H3TVM9"/>
<gene>
    <name evidence="4" type="ORF">NliqN6_4472</name>
</gene>
<protein>
    <recommendedName>
        <fullName evidence="3">Carrier domain-containing protein</fullName>
    </recommendedName>
</protein>
<dbReference type="InterPro" id="IPR036291">
    <property type="entry name" value="NAD(P)-bd_dom_sf"/>
</dbReference>
<organism evidence="4 5">
    <name type="scientific">Naganishia liquefaciens</name>
    <dbReference type="NCBI Taxonomy" id="104408"/>
    <lineage>
        <taxon>Eukaryota</taxon>
        <taxon>Fungi</taxon>
        <taxon>Dikarya</taxon>
        <taxon>Basidiomycota</taxon>
        <taxon>Agaricomycotina</taxon>
        <taxon>Tremellomycetes</taxon>
        <taxon>Filobasidiales</taxon>
        <taxon>Filobasidiaceae</taxon>
        <taxon>Naganishia</taxon>
    </lineage>
</organism>
<dbReference type="InterPro" id="IPR020845">
    <property type="entry name" value="AMP-binding_CS"/>
</dbReference>
<dbReference type="Gene3D" id="3.40.50.720">
    <property type="entry name" value="NAD(P)-binding Rossmann-like Domain"/>
    <property type="match status" value="1"/>
</dbReference>
<dbReference type="SUPFAM" id="SSF56801">
    <property type="entry name" value="Acetyl-CoA synthetase-like"/>
    <property type="match status" value="1"/>
</dbReference>
<dbReference type="InterPro" id="IPR013120">
    <property type="entry name" value="FAR_NAD-bd"/>
</dbReference>
<dbReference type="Gene3D" id="3.40.50.12780">
    <property type="entry name" value="N-terminal domain of ligase-like"/>
    <property type="match status" value="1"/>
</dbReference>
<feature type="domain" description="Carrier" evidence="3">
    <location>
        <begin position="566"/>
        <end position="645"/>
    </location>
</feature>
<dbReference type="PANTHER" id="PTHR43439">
    <property type="entry name" value="PHENYLACETATE-COENZYME A LIGASE"/>
    <property type="match status" value="1"/>
</dbReference>
<dbReference type="InterPro" id="IPR036736">
    <property type="entry name" value="ACP-like_sf"/>
</dbReference>
<name>A0A8H3TVM9_9TREE</name>
<evidence type="ECO:0000256" key="1">
    <source>
        <dbReference type="ARBA" id="ARBA00022450"/>
    </source>
</evidence>
<keyword evidence="5" id="KW-1185">Reference proteome</keyword>
<evidence type="ECO:0000313" key="4">
    <source>
        <dbReference type="EMBL" id="GHJ88070.1"/>
    </source>
</evidence>
<dbReference type="PANTHER" id="PTHR43439:SF2">
    <property type="entry name" value="ENZYME, PUTATIVE (JCVI)-RELATED"/>
    <property type="match status" value="1"/>
</dbReference>
<dbReference type="Pfam" id="PF07993">
    <property type="entry name" value="NAD_binding_4"/>
    <property type="match status" value="1"/>
</dbReference>
<dbReference type="Gene3D" id="1.10.1200.10">
    <property type="entry name" value="ACP-like"/>
    <property type="match status" value="1"/>
</dbReference>
<dbReference type="SUPFAM" id="SSF51735">
    <property type="entry name" value="NAD(P)-binding Rossmann-fold domains"/>
    <property type="match status" value="1"/>
</dbReference>
<proteinExistence type="predicted"/>
<evidence type="ECO:0000313" key="5">
    <source>
        <dbReference type="Proteomes" id="UP000620104"/>
    </source>
</evidence>
<sequence>MPTAIQDVPGNQFHFSSITEMVEVRARETPDFPIIAVPDKHFQFHQYSYRDIDDGANRLAHYYTSLGVQPRQQGDVSSSIVTAMLAPSSIDYAINELAFAKMGHTTLFLSTNNSVPALAHLLRATGATTLVVHPSLTSNGKSALEELAQEASKQACQLVDIAEKTVWDNDNPVKAYPRALTPVEEGPLPVFIVHSSGSTGFPKPIILSHKASAYNFSGTGFGLQAFTTLPLYHNHGHSCFYRAIHGRKLLSLFPSELPLTTANITAALQNAEHTEGFYVVPYVLKLLGESEAGIRLLQSFKIVTYGGAACPDELGDRLVREHGVRLVGHYGMTEVGQLGTSLRDFENDKDWNYVRFSGPHVTSGVAKYLQFEPQGNGSFELVTLDGWGGKVRSNRPDNSYASSDLFVPHPTTEGAYKFIGRLDDTITLVNGEKCQPTGMELSLKGESPYISEAIVFGIARPHVGALILPTDKGSELLGETDGEAKYFNAIWPSIEKANEEAPSHGKLLPEMLIFLSANTQIPRADKASIIRPKVYKMFEAQIDDIYARYERGEAYVPGQKVAKQQLAGKQLEEYLTQMIGKHAKSDSSLENDTDFFEFGIDSLQAARIRTTIQKEINLAGKTLSSNVVFENPTVSQLAQYIDNLVSGSDSQLSKDESQMAKMQELVARYSDFGQVPAQTGGPSSKRTVVLTGATGSLGAHLLDQLLDQEDVDKVICLVRARSDEDAAKRVEESLRLRCLRPLSERRGSMVAYPSDLSLADLGLGSERYEQVRNAVTDIIANAWAVNFTLNVESFENGNIKAIYNLINLAIASGSGSTAALFFSSSVSAVAAHNGPVNAEAVSSNPADAQSMGYARSKWVAENLVALAAQTRGIRAESLRIGQMVGDTVHGVWNETEAISLQLKGAQTIKAMPDLDETLSWLPVDLAAKSIVEVIYSQSHRPLWHILNASKKTTWQTVWNALRSAGIEFDVVSKKEWIARLRKSNSDVTINPTYKLVDFFGNKYDHDVVAKRAAYLTEETAKASPTIASEPFVDEAVIGKFVEAWRRSGFLQ</sequence>
<dbReference type="SMART" id="SM00823">
    <property type="entry name" value="PKS_PP"/>
    <property type="match status" value="1"/>
</dbReference>
<evidence type="ECO:0000256" key="2">
    <source>
        <dbReference type="ARBA" id="ARBA00022553"/>
    </source>
</evidence>
<dbReference type="InterPro" id="IPR006162">
    <property type="entry name" value="Ppantetheine_attach_site"/>
</dbReference>
<dbReference type="OrthoDB" id="429813at2759"/>
<dbReference type="PROSITE" id="PS50075">
    <property type="entry name" value="CARRIER"/>
    <property type="match status" value="1"/>
</dbReference>
<dbReference type="GO" id="GO:0031177">
    <property type="term" value="F:phosphopantetheine binding"/>
    <property type="evidence" value="ECO:0007669"/>
    <property type="project" value="InterPro"/>
</dbReference>
<dbReference type="EMBL" id="BLZA01000028">
    <property type="protein sequence ID" value="GHJ88070.1"/>
    <property type="molecule type" value="Genomic_DNA"/>
</dbReference>
<accession>A0A8H3TVM9</accession>
<dbReference type="PROSITE" id="PS00012">
    <property type="entry name" value="PHOSPHOPANTETHEINE"/>
    <property type="match status" value="1"/>
</dbReference>
<keyword evidence="1" id="KW-0596">Phosphopantetheine</keyword>
<dbReference type="Proteomes" id="UP000620104">
    <property type="component" value="Unassembled WGS sequence"/>
</dbReference>